<accession>D8MVJ6</accession>
<dbReference type="HOGENOM" id="CLU_000604_1_2_6"/>
<evidence type="ECO:0000313" key="5">
    <source>
        <dbReference type="EMBL" id="CAX60853.1"/>
    </source>
</evidence>
<reference evidence="5 6" key="1">
    <citation type="journal article" date="2010" name="BMC Genomics">
        <title>Genome comparison of the epiphytic bacteria Erwinia billingiae and E. tasmaniensis with the pear pathogen E. pyrifoliae.</title>
        <authorList>
            <person name="Kube M."/>
            <person name="Migdoll A.M."/>
            <person name="Gehring I."/>
            <person name="Heitmann K."/>
            <person name="Mayer Y."/>
            <person name="Kuhl H."/>
            <person name="Knaust F."/>
            <person name="Geider K."/>
            <person name="Reinhardt R."/>
        </authorList>
    </citation>
    <scope>NUCLEOTIDE SEQUENCE [LARGE SCALE GENOMIC DNA]</scope>
    <source>
        <strain evidence="5 6">Eb661</strain>
    </source>
</reference>
<keyword evidence="2" id="KW-0547">Nucleotide-binding</keyword>
<gene>
    <name evidence="5" type="ordered locus">EbC_33220</name>
</gene>
<dbReference type="STRING" id="634500.EbC_33220"/>
<dbReference type="Gene3D" id="3.40.50.300">
    <property type="entry name" value="P-loop containing nucleotide triphosphate hydrolases"/>
    <property type="match status" value="1"/>
</dbReference>
<dbReference type="SMART" id="SM00382">
    <property type="entry name" value="AAA"/>
    <property type="match status" value="1"/>
</dbReference>
<comment type="similarity">
    <text evidence="1">Belongs to the ABC transporter superfamily. Drug exporter-2 (TC 3.A.1.117) family.</text>
</comment>
<organism evidence="6">
    <name type="scientific">Erwinia billingiae (strain Eb661)</name>
    <dbReference type="NCBI Taxonomy" id="634500"/>
    <lineage>
        <taxon>Bacteria</taxon>
        <taxon>Pseudomonadati</taxon>
        <taxon>Pseudomonadota</taxon>
        <taxon>Gammaproteobacteria</taxon>
        <taxon>Enterobacterales</taxon>
        <taxon>Erwiniaceae</taxon>
        <taxon>Erwinia</taxon>
    </lineage>
</organism>
<dbReference type="InterPro" id="IPR027417">
    <property type="entry name" value="P-loop_NTPase"/>
</dbReference>
<dbReference type="KEGG" id="ebi:EbC_33220"/>
<dbReference type="eggNOG" id="COG1129">
    <property type="taxonomic scope" value="Bacteria"/>
</dbReference>
<dbReference type="AlphaFoldDB" id="D8MVJ6"/>
<name>D8MVJ6_ERWBE</name>
<dbReference type="SUPFAM" id="SSF52540">
    <property type="entry name" value="P-loop containing nucleoside triphosphate hydrolases"/>
    <property type="match status" value="1"/>
</dbReference>
<dbReference type="PANTHER" id="PTHR43790">
    <property type="entry name" value="CARBOHYDRATE TRANSPORT ATP-BINDING PROTEIN MG119-RELATED"/>
    <property type="match status" value="1"/>
</dbReference>
<dbReference type="GO" id="GO:0016887">
    <property type="term" value="F:ATP hydrolysis activity"/>
    <property type="evidence" value="ECO:0007669"/>
    <property type="project" value="InterPro"/>
</dbReference>
<keyword evidence="3" id="KW-0067">ATP-binding</keyword>
<keyword evidence="6" id="KW-1185">Reference proteome</keyword>
<dbReference type="InterPro" id="IPR003439">
    <property type="entry name" value="ABC_transporter-like_ATP-bd"/>
</dbReference>
<dbReference type="InterPro" id="IPR003593">
    <property type="entry name" value="AAA+_ATPase"/>
</dbReference>
<dbReference type="PANTHER" id="PTHR43790:SF8">
    <property type="entry name" value="SUGAR ABC TRANSPORTER ATP-BINDING PROTEIN"/>
    <property type="match status" value="1"/>
</dbReference>
<dbReference type="InterPro" id="IPR017871">
    <property type="entry name" value="ABC_transporter-like_CS"/>
</dbReference>
<evidence type="ECO:0000256" key="1">
    <source>
        <dbReference type="ARBA" id="ARBA00006526"/>
    </source>
</evidence>
<evidence type="ECO:0000259" key="4">
    <source>
        <dbReference type="PROSITE" id="PS50893"/>
    </source>
</evidence>
<evidence type="ECO:0000256" key="2">
    <source>
        <dbReference type="ARBA" id="ARBA00022741"/>
    </source>
</evidence>
<feature type="domain" description="ABC transporter" evidence="4">
    <location>
        <begin position="25"/>
        <end position="265"/>
    </location>
</feature>
<dbReference type="PROSITE" id="PS50893">
    <property type="entry name" value="ABC_TRANSPORTER_2"/>
    <property type="match status" value="1"/>
</dbReference>
<dbReference type="InterPro" id="IPR050107">
    <property type="entry name" value="ABC_carbohydrate_import_ATPase"/>
</dbReference>
<dbReference type="CDD" id="cd03216">
    <property type="entry name" value="ABC_Carb_Monos_I"/>
    <property type="match status" value="1"/>
</dbReference>
<dbReference type="Proteomes" id="UP000008793">
    <property type="component" value="Chromosome"/>
</dbReference>
<evidence type="ECO:0000313" key="6">
    <source>
        <dbReference type="Proteomes" id="UP000008793"/>
    </source>
</evidence>
<sequence length="276" mass="30092">MLKRGKPVYSFIASIRETVMGDVLVKATNITKRFGALTALNGVNMEINRGEVLALLGDNGAGKSTFTKVLSGAYSATEGELVVSGKSVRFSSPKEASDCGIATIYQELALAENLSIAENVFLGRELKRQVLGIPFLRMQAMRERVQQLLAELDAHISDAEAPVGSLSGGQRQAVAICRALNLNAQLVIMDEPTAALAVAETRKVLSLTRRLAERNCGVVLISHNISDVFEVADRMVVFRRGRKIAERRREETSPDEIVSLITGAHPDARAFEQRRD</sequence>
<dbReference type="PROSITE" id="PS00211">
    <property type="entry name" value="ABC_TRANSPORTER_1"/>
    <property type="match status" value="1"/>
</dbReference>
<dbReference type="EMBL" id="FP236843">
    <property type="protein sequence ID" value="CAX60853.1"/>
    <property type="molecule type" value="Genomic_DNA"/>
</dbReference>
<dbReference type="Pfam" id="PF00005">
    <property type="entry name" value="ABC_tran"/>
    <property type="match status" value="1"/>
</dbReference>
<proteinExistence type="inferred from homology"/>
<dbReference type="GO" id="GO:0005524">
    <property type="term" value="F:ATP binding"/>
    <property type="evidence" value="ECO:0007669"/>
    <property type="project" value="UniProtKB-KW"/>
</dbReference>
<protein>
    <submittedName>
        <fullName evidence="5">Sugar ABC-transport system, ATP binding protein</fullName>
    </submittedName>
</protein>
<evidence type="ECO:0000256" key="3">
    <source>
        <dbReference type="ARBA" id="ARBA00022840"/>
    </source>
</evidence>